<keyword evidence="2 8" id="KW-0489">Methyltransferase</keyword>
<dbReference type="GO" id="GO:0008175">
    <property type="term" value="F:tRNA methyltransferase activity"/>
    <property type="evidence" value="ECO:0007669"/>
    <property type="project" value="TreeGrafter"/>
</dbReference>
<keyword evidence="1" id="KW-0963">Cytoplasm</keyword>
<protein>
    <submittedName>
        <fullName evidence="8">DNA cytosine methyltransferase</fullName>
    </submittedName>
</protein>
<keyword evidence="5" id="KW-0819">tRNA processing</keyword>
<accession>A0A2J6N480</accession>
<dbReference type="EMBL" id="JADEZV010000001">
    <property type="protein sequence ID" value="MBE9390948.1"/>
    <property type="molecule type" value="Genomic_DNA"/>
</dbReference>
<dbReference type="Pfam" id="PF02475">
    <property type="entry name" value="TRM5-TYW2_MTfase"/>
    <property type="match status" value="1"/>
</dbReference>
<feature type="domain" description="SAM-dependent methyltransferase TRM5/TYW2-type" evidence="6">
    <location>
        <begin position="18"/>
        <end position="268"/>
    </location>
</feature>
<sequence>MSENQLSNNKNLDSSSSFLVIGDIALVNLKNENEIDRGKELAEKILRVNKYIKSVYGKIGTEGEFRVPKIIHLLGEKKTETIAKEYGLLFYVDISKVYYNPRLAEEHHYISQISEDGEVVLDLFSGIGGFSIHLAAAKRAIVFANDINPYAIKFLNASVLLNKKKIIGEVIASNLEANKLLLMMSKKAKFDRIIMNNPTMIEGFLQNVNAVVKTGTTLHIYALIVKDKLEEKVKGIASLIKSSRIDYIKEAIEYSPSKSIYRIDISVQ</sequence>
<dbReference type="PROSITE" id="PS51684">
    <property type="entry name" value="SAM_MT_TRM5_TYW2"/>
    <property type="match status" value="1"/>
</dbReference>
<evidence type="ECO:0000256" key="1">
    <source>
        <dbReference type="ARBA" id="ARBA00022490"/>
    </source>
</evidence>
<dbReference type="PANTHER" id="PTHR23245">
    <property type="entry name" value="TRNA METHYLTRANSFERASE"/>
    <property type="match status" value="1"/>
</dbReference>
<reference evidence="8" key="3">
    <citation type="submission" date="2020-10" db="EMBL/GenBank/DDBJ databases">
        <title>Fervidococcus fontis strain 3639Fd - the first crenarchaeon capable of growth on lipids.</title>
        <authorList>
            <person name="Kochetkova T.V."/>
            <person name="Elcheninov A.G."/>
            <person name="Toschakov S.V."/>
            <person name="Kublanov I.V."/>
        </authorList>
    </citation>
    <scope>NUCLEOTIDE SEQUENCE</scope>
    <source>
        <strain evidence="8">3639Fd</strain>
    </source>
</reference>
<keyword evidence="3 8" id="KW-0808">Transferase</keyword>
<comment type="caution">
    <text evidence="9">The sequence shown here is derived from an EMBL/GenBank/DDBJ whole genome shotgun (WGS) entry which is preliminary data.</text>
</comment>
<gene>
    <name evidence="9" type="ORF">C0188_00645</name>
    <name evidence="7" type="ORF">ENO39_04545</name>
    <name evidence="8" type="ORF">IOK49_02485</name>
</gene>
<evidence type="ECO:0000313" key="10">
    <source>
        <dbReference type="Proteomes" id="UP000237153"/>
    </source>
</evidence>
<evidence type="ECO:0000259" key="6">
    <source>
        <dbReference type="PROSITE" id="PS51684"/>
    </source>
</evidence>
<dbReference type="AlphaFoldDB" id="A0A2J6N480"/>
<reference evidence="7" key="2">
    <citation type="journal article" date="2020" name="mSystems">
        <title>Genome- and Community-Level Interaction Insights into Carbon Utilization and Element Cycling Functions of Hydrothermarchaeota in Hydrothermal Sediment.</title>
        <authorList>
            <person name="Zhou Z."/>
            <person name="Liu Y."/>
            <person name="Xu W."/>
            <person name="Pan J."/>
            <person name="Luo Z.H."/>
            <person name="Li M."/>
        </authorList>
    </citation>
    <scope>NUCLEOTIDE SEQUENCE [LARGE SCALE GENOMIC DNA]</scope>
    <source>
        <strain evidence="7">SpSt-1261</strain>
    </source>
</reference>
<dbReference type="Gene3D" id="3.30.300.110">
    <property type="entry name" value="Met-10+ protein-like domains"/>
    <property type="match status" value="1"/>
</dbReference>
<reference evidence="9 10" key="1">
    <citation type="submission" date="2018-01" db="EMBL/GenBank/DDBJ databases">
        <title>Metagenomic assembled genomes from two thermal pools in the Uzon Caldera, Kamchatka, Russia.</title>
        <authorList>
            <person name="Wilkins L."/>
            <person name="Ettinger C."/>
        </authorList>
    </citation>
    <scope>NUCLEOTIDE SEQUENCE [LARGE SCALE GENOMIC DNA]</scope>
    <source>
        <strain evidence="9">ZAV-06</strain>
    </source>
</reference>
<dbReference type="PANTHER" id="PTHR23245:SF36">
    <property type="entry name" value="TRNA (GUANINE(37)-N1)-METHYLTRANSFERASE"/>
    <property type="match status" value="1"/>
</dbReference>
<dbReference type="Proteomes" id="UP000886076">
    <property type="component" value="Unassembled WGS sequence"/>
</dbReference>
<evidence type="ECO:0000256" key="5">
    <source>
        <dbReference type="ARBA" id="ARBA00022694"/>
    </source>
</evidence>
<evidence type="ECO:0000313" key="7">
    <source>
        <dbReference type="EMBL" id="HEW64305.1"/>
    </source>
</evidence>
<evidence type="ECO:0000256" key="2">
    <source>
        <dbReference type="ARBA" id="ARBA00022603"/>
    </source>
</evidence>
<evidence type="ECO:0000256" key="3">
    <source>
        <dbReference type="ARBA" id="ARBA00022679"/>
    </source>
</evidence>
<evidence type="ECO:0000256" key="4">
    <source>
        <dbReference type="ARBA" id="ARBA00022691"/>
    </source>
</evidence>
<dbReference type="InterPro" id="IPR029063">
    <property type="entry name" value="SAM-dependent_MTases_sf"/>
</dbReference>
<organism evidence="9 10">
    <name type="scientific">Fervidicoccus fontis</name>
    <dbReference type="NCBI Taxonomy" id="683846"/>
    <lineage>
        <taxon>Archaea</taxon>
        <taxon>Thermoproteota</taxon>
        <taxon>Thermoprotei</taxon>
        <taxon>Fervidicoccales</taxon>
        <taxon>Fervidicoccaceae</taxon>
        <taxon>Fervidicoccus</taxon>
    </lineage>
</organism>
<dbReference type="RefSeq" id="WP_193803478.1">
    <property type="nucleotide sequence ID" value="NZ_DSFH01000057.1"/>
</dbReference>
<dbReference type="CDD" id="cd02440">
    <property type="entry name" value="AdoMet_MTases"/>
    <property type="match status" value="1"/>
</dbReference>
<evidence type="ECO:0000313" key="8">
    <source>
        <dbReference type="EMBL" id="MBE9390948.1"/>
    </source>
</evidence>
<dbReference type="Gene3D" id="3.40.50.150">
    <property type="entry name" value="Vaccinia Virus protein VP39"/>
    <property type="match status" value="1"/>
</dbReference>
<dbReference type="Pfam" id="PF25133">
    <property type="entry name" value="TYW2_N_2"/>
    <property type="match status" value="1"/>
</dbReference>
<dbReference type="Proteomes" id="UP000652307">
    <property type="component" value="Unassembled WGS sequence"/>
</dbReference>
<dbReference type="InterPro" id="IPR056743">
    <property type="entry name" value="TRM5-TYW2-like_MTfase"/>
</dbReference>
<proteinExistence type="predicted"/>
<dbReference type="InterPro" id="IPR030382">
    <property type="entry name" value="MeTrfase_TRM5/TYW2"/>
</dbReference>
<evidence type="ECO:0000313" key="9">
    <source>
        <dbReference type="EMBL" id="PMB76023.1"/>
    </source>
</evidence>
<dbReference type="SUPFAM" id="SSF53335">
    <property type="entry name" value="S-adenosyl-L-methionine-dependent methyltransferases"/>
    <property type="match status" value="1"/>
</dbReference>
<dbReference type="EMBL" id="PNIM01000002">
    <property type="protein sequence ID" value="PMB76023.1"/>
    <property type="molecule type" value="Genomic_DNA"/>
</dbReference>
<dbReference type="InterPro" id="IPR056744">
    <property type="entry name" value="TRM5/TYW2-like_N"/>
</dbReference>
<dbReference type="EMBL" id="DSFH01000057">
    <property type="protein sequence ID" value="HEW64305.1"/>
    <property type="molecule type" value="Genomic_DNA"/>
</dbReference>
<dbReference type="Proteomes" id="UP000237153">
    <property type="component" value="Unassembled WGS sequence"/>
</dbReference>
<keyword evidence="4" id="KW-0949">S-adenosyl-L-methionine</keyword>
<name>A0A2J6N480_9CREN</name>
<dbReference type="GO" id="GO:0005737">
    <property type="term" value="C:cytoplasm"/>
    <property type="evidence" value="ECO:0007669"/>
    <property type="project" value="TreeGrafter"/>
</dbReference>
<dbReference type="GO" id="GO:0002939">
    <property type="term" value="P:tRNA N1-guanine methylation"/>
    <property type="evidence" value="ECO:0007669"/>
    <property type="project" value="TreeGrafter"/>
</dbReference>